<reference evidence="1" key="1">
    <citation type="submission" date="2009-12" db="EMBL/GenBank/DDBJ databases">
        <authorList>
            <person name="Weinstock G."/>
            <person name="Sodergren E."/>
            <person name="Clifton S."/>
            <person name="Fulton L."/>
            <person name="Fulton B."/>
            <person name="Courtney L."/>
            <person name="Fronick C."/>
            <person name="Harrison M."/>
            <person name="Strong C."/>
            <person name="Farmer C."/>
            <person name="Delahaunty K."/>
            <person name="Markovic C."/>
            <person name="Hall O."/>
            <person name="Minx P."/>
            <person name="Tomlinson C."/>
            <person name="Mitreva M."/>
            <person name="Nelson J."/>
            <person name="Hou S."/>
            <person name="Wollam A."/>
            <person name="Pepin K.H."/>
            <person name="Johnson M."/>
            <person name="Bhonagiri V."/>
            <person name="Nash W.E."/>
            <person name="Warren W."/>
            <person name="Chinwalla A."/>
            <person name="Mardis E.R."/>
            <person name="Wilson R.K."/>
        </authorList>
    </citation>
    <scope>NUCLEOTIDE SEQUENCE [LARGE SCALE GENOMIC DNA]</scope>
    <source>
        <strain evidence="1">DSM 15176</strain>
    </source>
</reference>
<gene>
    <name evidence="1" type="ORF">SUBVAR_05272</name>
</gene>
<protein>
    <submittedName>
        <fullName evidence="1">Uncharacterized protein</fullName>
    </submittedName>
</protein>
<name>D1PLQ5_9FIRM</name>
<dbReference type="Proteomes" id="UP000003438">
    <property type="component" value="Unassembled WGS sequence"/>
</dbReference>
<proteinExistence type="predicted"/>
<keyword evidence="2" id="KW-1185">Reference proteome</keyword>
<comment type="caution">
    <text evidence="1">The sequence shown here is derived from an EMBL/GenBank/DDBJ whole genome shotgun (WGS) entry which is preliminary data.</text>
</comment>
<dbReference type="EMBL" id="ACBY02000021">
    <property type="protein sequence ID" value="EFB76353.1"/>
    <property type="molecule type" value="Genomic_DNA"/>
</dbReference>
<organism evidence="1 2">
    <name type="scientific">Subdoligranulum variabile DSM 15176</name>
    <dbReference type="NCBI Taxonomy" id="411471"/>
    <lineage>
        <taxon>Bacteria</taxon>
        <taxon>Bacillati</taxon>
        <taxon>Bacillota</taxon>
        <taxon>Clostridia</taxon>
        <taxon>Eubacteriales</taxon>
        <taxon>Oscillospiraceae</taxon>
        <taxon>Subdoligranulum</taxon>
    </lineage>
</organism>
<dbReference type="HOGENOM" id="CLU_3318048_0_0_9"/>
<sequence length="39" mass="4405">MPVSYSNSNRIPCFAEKYKQKMPRADAQAASARGMLAWE</sequence>
<dbReference type="STRING" id="411471.SUBVAR_05272"/>
<evidence type="ECO:0000313" key="2">
    <source>
        <dbReference type="Proteomes" id="UP000003438"/>
    </source>
</evidence>
<evidence type="ECO:0000313" key="1">
    <source>
        <dbReference type="EMBL" id="EFB76353.1"/>
    </source>
</evidence>
<accession>D1PLQ5</accession>
<dbReference type="AlphaFoldDB" id="D1PLQ5"/>